<feature type="transmembrane region" description="Helical" evidence="2">
    <location>
        <begin position="130"/>
        <end position="148"/>
    </location>
</feature>
<reference evidence="4 5" key="1">
    <citation type="submission" date="2019-10" db="EMBL/GenBank/DDBJ databases">
        <authorList>
            <person name="Palmer J.M."/>
        </authorList>
    </citation>
    <scope>NUCLEOTIDE SEQUENCE [LARGE SCALE GENOMIC DNA]</scope>
    <source>
        <strain evidence="4 5">TWF730</strain>
    </source>
</reference>
<name>A0AAV9VS94_9PEZI</name>
<dbReference type="InterPro" id="IPR000210">
    <property type="entry name" value="BTB/POZ_dom"/>
</dbReference>
<feature type="transmembrane region" description="Helical" evidence="2">
    <location>
        <begin position="344"/>
        <end position="365"/>
    </location>
</feature>
<organism evidence="4 5">
    <name type="scientific">Orbilia blumenaviensis</name>
    <dbReference type="NCBI Taxonomy" id="1796055"/>
    <lineage>
        <taxon>Eukaryota</taxon>
        <taxon>Fungi</taxon>
        <taxon>Dikarya</taxon>
        <taxon>Ascomycota</taxon>
        <taxon>Pezizomycotina</taxon>
        <taxon>Orbiliomycetes</taxon>
        <taxon>Orbiliales</taxon>
        <taxon>Orbiliaceae</taxon>
        <taxon>Orbilia</taxon>
    </lineage>
</organism>
<keyword evidence="2" id="KW-0812">Transmembrane</keyword>
<evidence type="ECO:0000256" key="1">
    <source>
        <dbReference type="SAM" id="Coils"/>
    </source>
</evidence>
<dbReference type="PROSITE" id="PS50097">
    <property type="entry name" value="BTB"/>
    <property type="match status" value="1"/>
</dbReference>
<evidence type="ECO:0000313" key="5">
    <source>
        <dbReference type="Proteomes" id="UP001373714"/>
    </source>
</evidence>
<dbReference type="Gene3D" id="3.30.710.10">
    <property type="entry name" value="Potassium Channel Kv1.1, Chain A"/>
    <property type="match status" value="1"/>
</dbReference>
<evidence type="ECO:0000313" key="4">
    <source>
        <dbReference type="EMBL" id="KAK6362834.1"/>
    </source>
</evidence>
<accession>A0AAV9VS94</accession>
<comment type="caution">
    <text evidence="4">The sequence shown here is derived from an EMBL/GenBank/DDBJ whole genome shotgun (WGS) entry which is preliminary data.</text>
</comment>
<dbReference type="SUPFAM" id="SSF54695">
    <property type="entry name" value="POZ domain"/>
    <property type="match status" value="1"/>
</dbReference>
<protein>
    <recommendedName>
        <fullName evidence="3">BTB domain-containing protein</fullName>
    </recommendedName>
</protein>
<sequence>MLPAPAPRSTNVPSCNFILPSFNNPTFSDLTILSGPSKISFHVHKVIVSATSNFFKTCCNAGNYSNNGSQIIELPNIPPTVLQTILLWQYGQPYVLPPNPPPLSSGAQETKAVGKPEGNDESFIITTYSAAAYLQIALLQTTILAVIADEFRFRPWIRFTRPVDFIDALCNNNDSSCLQIYKIEPITATTASATRTTDASTGMFPAACYSGNVNRVRTRDEHAAIIECVSVMVASHNFKDLANEIETLKNEKLKVKKEEAEGATRGLDDDPNDIFFTVILPVWEDFVRKKEEKRVLDPRNDPRVFRQSKTQPKAPKIVYRLIDLSVLVGFVWLVYHYWEISSFILGWASMIFGICCFLVISISMYRLHRQGVWSW</sequence>
<feature type="domain" description="BTB" evidence="3">
    <location>
        <begin position="28"/>
        <end position="98"/>
    </location>
</feature>
<keyword evidence="2" id="KW-1133">Transmembrane helix</keyword>
<dbReference type="Proteomes" id="UP001373714">
    <property type="component" value="Unassembled WGS sequence"/>
</dbReference>
<evidence type="ECO:0000259" key="3">
    <source>
        <dbReference type="PROSITE" id="PS50097"/>
    </source>
</evidence>
<dbReference type="CDD" id="cd18186">
    <property type="entry name" value="BTB_POZ_ZBTB_KLHL-like"/>
    <property type="match status" value="1"/>
</dbReference>
<keyword evidence="5" id="KW-1185">Reference proteome</keyword>
<keyword evidence="2" id="KW-0472">Membrane</keyword>
<dbReference type="Pfam" id="PF00651">
    <property type="entry name" value="BTB"/>
    <property type="match status" value="1"/>
</dbReference>
<feature type="coiled-coil region" evidence="1">
    <location>
        <begin position="231"/>
        <end position="261"/>
    </location>
</feature>
<evidence type="ECO:0000256" key="2">
    <source>
        <dbReference type="SAM" id="Phobius"/>
    </source>
</evidence>
<gene>
    <name evidence="4" type="ORF">TWF730_000287</name>
</gene>
<dbReference type="InterPro" id="IPR011333">
    <property type="entry name" value="SKP1/BTB/POZ_sf"/>
</dbReference>
<dbReference type="EMBL" id="JAVHNS010000001">
    <property type="protein sequence ID" value="KAK6362834.1"/>
    <property type="molecule type" value="Genomic_DNA"/>
</dbReference>
<dbReference type="AlphaFoldDB" id="A0AAV9VS94"/>
<proteinExistence type="predicted"/>
<keyword evidence="1" id="KW-0175">Coiled coil</keyword>
<feature type="transmembrane region" description="Helical" evidence="2">
    <location>
        <begin position="317"/>
        <end position="338"/>
    </location>
</feature>